<keyword evidence="2" id="KW-1133">Transmembrane helix</keyword>
<keyword evidence="2" id="KW-0472">Membrane</keyword>
<proteinExistence type="predicted"/>
<keyword evidence="2" id="KW-0812">Transmembrane</keyword>
<protein>
    <submittedName>
        <fullName evidence="3">Uncharacterized protein</fullName>
    </submittedName>
</protein>
<feature type="transmembrane region" description="Helical" evidence="2">
    <location>
        <begin position="40"/>
        <end position="61"/>
    </location>
</feature>
<feature type="compositionally biased region" description="Basic residues" evidence="1">
    <location>
        <begin position="23"/>
        <end position="33"/>
    </location>
</feature>
<sequence length="1185" mass="135449">MVRCCCTSRPKKDFPKSPPSSYRSRKLSRRKGSRNKIGDTFVRISFMIGSVMALGFVILQWQMMQSSRTVLNSSINSQDSSLFETATTLLKFSVGNFVQKIADQNTTMRLIRFRGFGRIVSKVDDRPFSKTRNRTTLSTNVLNRMTDAKIKMPFPFLSDVPLIDHGPRIIQFRNKRFDYQSSMNKEHLIITSITESNLLKTIMDTEQDYPFLFISSSIFQANEPLSLMLPIMEMSSNLDKKASLLICDESRIDHLRNSGKHRVDFSFLENACHRIPIRSHTFSVGWICVPNIERLLSHAKRLRLILTLLSSSNNKNQEDFIKFKRRLDIPSKAHLSKETNCEIAYRSKLIKGWGLELPHTMICTTPSSEAGVCEKVIESTPKITVDIVFCAMEYNTNSTISMLRSILRAMPLHVRRRRIYYYQKSLLLDSDDMQFRQELERSEPNLVVSAIESLQDVGGCDHTYLHHIHRKYEDLGDVTLFSTDDYLAQMTNILAFARVVPPSLKVWCAREINWEQMSFELKDGGESDYIRAKKRTLGSWLANYGDPSSLLHGDLTMSNQIITCMGGIFAAGASAIRRTAKEIYHELLDEFKIGSSLEATHFMERSWFTYFGYFDVNKELVKPKQQHIAIYSGVFCDGSDKFQRTDHLVRSPISKSESEITLDNLDLIFFSNCEAIFGLAKKAGWKVEFYEPKQIMPVLQNGIFTETMLKTTPHRFEILKKYDLTLYVAPGRSVNLDALAYVVNFELIGTASIAFKSSRLYDPAHEHSILKAVRSWVSRPRIYINRDKFMSFVREERSRGSSITFKEHLLTDSILRRMTADAQSFGELWLSTCLNSSSTAENIALHYIRQHAQKNIVTSTAVNILEVDDVFDSVIPAFSTQISDPEPRTWVFIATAESSSTSTVMIKRAVTSANKNTNLRPICIFLGTQQAPLANWLSGNGVELIYHKPVWAWRIYEAITNIEEDLYDSYLYDTAENLLAAFMKIDISILLSASDVGSIILYTDANVLFCRTPTLADFGGKIPSFFTVGTEIDGIHNPNIPSSGSTGIMLMNLLGLRVTYDPFTEYVFETLYVNQDLTFGKYRIGDQGAFFSFYQDAFDILSWPSFNWKPYWPMTKIIDVSIVHFHGANTWDYEEYLFGNSKNKSVTSKEANETSFLLKKCEEARSGCHYWLDYSKSFDDSLSYF</sequence>
<evidence type="ECO:0000313" key="3">
    <source>
        <dbReference type="EMBL" id="CAE0359417.1"/>
    </source>
</evidence>
<feature type="region of interest" description="Disordered" evidence="1">
    <location>
        <begin position="7"/>
        <end position="33"/>
    </location>
</feature>
<evidence type="ECO:0000256" key="2">
    <source>
        <dbReference type="SAM" id="Phobius"/>
    </source>
</evidence>
<organism evidence="3">
    <name type="scientific">Aureoumbra lagunensis</name>
    <dbReference type="NCBI Taxonomy" id="44058"/>
    <lineage>
        <taxon>Eukaryota</taxon>
        <taxon>Sar</taxon>
        <taxon>Stramenopiles</taxon>
        <taxon>Ochrophyta</taxon>
        <taxon>Pelagophyceae</taxon>
        <taxon>Pelagomonadales</taxon>
        <taxon>Aureoumbra</taxon>
    </lineage>
</organism>
<evidence type="ECO:0000256" key="1">
    <source>
        <dbReference type="SAM" id="MobiDB-lite"/>
    </source>
</evidence>
<name>A0A7S3JMU9_9STRA</name>
<gene>
    <name evidence="3" type="ORF">ALAG00032_LOCUS145</name>
</gene>
<dbReference type="AlphaFoldDB" id="A0A7S3JMU9"/>
<dbReference type="EMBL" id="HBIJ01000185">
    <property type="protein sequence ID" value="CAE0359417.1"/>
    <property type="molecule type" value="Transcribed_RNA"/>
</dbReference>
<reference evidence="3" key="1">
    <citation type="submission" date="2021-01" db="EMBL/GenBank/DDBJ databases">
        <authorList>
            <person name="Corre E."/>
            <person name="Pelletier E."/>
            <person name="Niang G."/>
            <person name="Scheremetjew M."/>
            <person name="Finn R."/>
            <person name="Kale V."/>
            <person name="Holt S."/>
            <person name="Cochrane G."/>
            <person name="Meng A."/>
            <person name="Brown T."/>
            <person name="Cohen L."/>
        </authorList>
    </citation>
    <scope>NUCLEOTIDE SEQUENCE</scope>
    <source>
        <strain evidence="3">CCMP1510</strain>
    </source>
</reference>
<accession>A0A7S3JMU9</accession>